<proteinExistence type="predicted"/>
<dbReference type="OrthoDB" id="6763801at2759"/>
<name>A0A9N9U0U1_PHYSR</name>
<keyword evidence="2" id="KW-1185">Reference proteome</keyword>
<organism evidence="1 2">
    <name type="scientific">Phyllotreta striolata</name>
    <name type="common">Striped flea beetle</name>
    <name type="synonym">Crioceris striolata</name>
    <dbReference type="NCBI Taxonomy" id="444603"/>
    <lineage>
        <taxon>Eukaryota</taxon>
        <taxon>Metazoa</taxon>
        <taxon>Ecdysozoa</taxon>
        <taxon>Arthropoda</taxon>
        <taxon>Hexapoda</taxon>
        <taxon>Insecta</taxon>
        <taxon>Pterygota</taxon>
        <taxon>Neoptera</taxon>
        <taxon>Endopterygota</taxon>
        <taxon>Coleoptera</taxon>
        <taxon>Polyphaga</taxon>
        <taxon>Cucujiformia</taxon>
        <taxon>Chrysomeloidea</taxon>
        <taxon>Chrysomelidae</taxon>
        <taxon>Galerucinae</taxon>
        <taxon>Alticini</taxon>
        <taxon>Phyllotreta</taxon>
    </lineage>
</organism>
<evidence type="ECO:0000313" key="1">
    <source>
        <dbReference type="EMBL" id="CAG9865133.1"/>
    </source>
</evidence>
<gene>
    <name evidence="1" type="ORF">PHYEVI_LOCUS11378</name>
</gene>
<sequence length="360" mass="42581">MALFVPYKKYILHFIKITRVISLNKIRNKCNAVEVKAIDEFTRRLLQNKTDKWTIRKSFPKYSVNELSSREAIDKSLQEAIKSDNNDKIIELIEECITCKICPSISNLLYALSVCSQTGKINTIKELRRLCKQHCPETLAINSDFDHYLAQAFWTKGNTSEALNLFKKVYQENSYLRRRIRQMWKHLMTDITENRSEVILNNSVKFSKDIAATHGDFYFLGCVWQMCFLSEWFADQSIAFELMDKYEELCKVVGIRIPYVVMISLNHHRTEVVYRLLEMLLKLEMKTHYTGVLLSLLDYQIHQRNLSSCMEIIRWSERHGVVLLPVQHHKYLNLLIEYKPEDITKEKKPIRVKSITYFKF</sequence>
<evidence type="ECO:0000313" key="2">
    <source>
        <dbReference type="Proteomes" id="UP001153712"/>
    </source>
</evidence>
<protein>
    <submittedName>
        <fullName evidence="1">Uncharacterized protein</fullName>
    </submittedName>
</protein>
<dbReference type="AlphaFoldDB" id="A0A9N9U0U1"/>
<dbReference type="EMBL" id="OU900102">
    <property type="protein sequence ID" value="CAG9865133.1"/>
    <property type="molecule type" value="Genomic_DNA"/>
</dbReference>
<accession>A0A9N9U0U1</accession>
<dbReference type="Proteomes" id="UP001153712">
    <property type="component" value="Chromosome 9"/>
</dbReference>
<reference evidence="1" key="1">
    <citation type="submission" date="2022-01" db="EMBL/GenBank/DDBJ databases">
        <authorList>
            <person name="King R."/>
        </authorList>
    </citation>
    <scope>NUCLEOTIDE SEQUENCE</scope>
</reference>